<keyword evidence="1" id="KW-0812">Transmembrane</keyword>
<gene>
    <name evidence="2" type="ORF">ACFO6Q_17275</name>
</gene>
<keyword evidence="1" id="KW-1133">Transmembrane helix</keyword>
<accession>A0ABV9QZS8</accession>
<name>A0ABV9QZS8_9GAMM</name>
<dbReference type="EMBL" id="JBHSHD010000015">
    <property type="protein sequence ID" value="MFC4822080.1"/>
    <property type="molecule type" value="Genomic_DNA"/>
</dbReference>
<sequence>MSLLERRRAAARAERELQSARDRWSSRTQALRERVARHREAWLLGGGFGAGFVAGLLPLRGMASAWRLLNGAAALALRSPLGAMLIQAATRHIERRPDDADPDAATRTR</sequence>
<organism evidence="2 3">
    <name type="scientific">Dokdonella ginsengisoli</name>
    <dbReference type="NCBI Taxonomy" id="363846"/>
    <lineage>
        <taxon>Bacteria</taxon>
        <taxon>Pseudomonadati</taxon>
        <taxon>Pseudomonadota</taxon>
        <taxon>Gammaproteobacteria</taxon>
        <taxon>Lysobacterales</taxon>
        <taxon>Rhodanobacteraceae</taxon>
        <taxon>Dokdonella</taxon>
    </lineage>
</organism>
<reference evidence="3" key="1">
    <citation type="journal article" date="2019" name="Int. J. Syst. Evol. Microbiol.">
        <title>The Global Catalogue of Microorganisms (GCM) 10K type strain sequencing project: providing services to taxonomists for standard genome sequencing and annotation.</title>
        <authorList>
            <consortium name="The Broad Institute Genomics Platform"/>
            <consortium name="The Broad Institute Genome Sequencing Center for Infectious Disease"/>
            <person name="Wu L."/>
            <person name="Ma J."/>
        </authorList>
    </citation>
    <scope>NUCLEOTIDE SEQUENCE [LARGE SCALE GENOMIC DNA]</scope>
    <source>
        <strain evidence="3">CCUG 30340</strain>
    </source>
</reference>
<proteinExistence type="predicted"/>
<comment type="caution">
    <text evidence="2">The sequence shown here is derived from an EMBL/GenBank/DDBJ whole genome shotgun (WGS) entry which is preliminary data.</text>
</comment>
<keyword evidence="3" id="KW-1185">Reference proteome</keyword>
<dbReference type="Proteomes" id="UP001595886">
    <property type="component" value="Unassembled WGS sequence"/>
</dbReference>
<evidence type="ECO:0008006" key="4">
    <source>
        <dbReference type="Google" id="ProtNLM"/>
    </source>
</evidence>
<evidence type="ECO:0000313" key="3">
    <source>
        <dbReference type="Proteomes" id="UP001595886"/>
    </source>
</evidence>
<feature type="transmembrane region" description="Helical" evidence="1">
    <location>
        <begin position="41"/>
        <end position="59"/>
    </location>
</feature>
<protein>
    <recommendedName>
        <fullName evidence="4">Phage holin family protein</fullName>
    </recommendedName>
</protein>
<dbReference type="RefSeq" id="WP_380022361.1">
    <property type="nucleotide sequence ID" value="NZ_JBHSHD010000015.1"/>
</dbReference>
<evidence type="ECO:0000313" key="2">
    <source>
        <dbReference type="EMBL" id="MFC4822080.1"/>
    </source>
</evidence>
<evidence type="ECO:0000256" key="1">
    <source>
        <dbReference type="SAM" id="Phobius"/>
    </source>
</evidence>
<keyword evidence="1" id="KW-0472">Membrane</keyword>